<keyword evidence="4 7" id="KW-0479">Metal-binding</keyword>
<dbReference type="Proteomes" id="UP001332192">
    <property type="component" value="Chromosome"/>
</dbReference>
<evidence type="ECO:0000256" key="8">
    <source>
        <dbReference type="RuleBase" id="RU000610"/>
    </source>
</evidence>
<dbReference type="PROSITE" id="PS51415">
    <property type="entry name" value="XYLOSE_ISOMERASE"/>
    <property type="match status" value="1"/>
</dbReference>
<evidence type="ECO:0000256" key="4">
    <source>
        <dbReference type="ARBA" id="ARBA00022723"/>
    </source>
</evidence>
<comment type="subunit">
    <text evidence="8">Homotetramer.</text>
</comment>
<comment type="subcellular location">
    <subcellularLocation>
        <location evidence="1 8">Cytoplasm</location>
    </subcellularLocation>
</comment>
<sequence length="322" mass="36059">MQVRHSVMVGVLGRYADRFHEYQPPRAFAGNLELARRIAGADGIEVVYPQDFADVDETIRLIERSGLPVSAVNVNVKSEAKWRTGSFTSPDPAIRAEAVRYLKVGMDLARELGAGMVTCCPLIDGWDYSFQVDYAKQWSWLVECISEAARYRPEVKLSLEYKPFEARNSIVLPNLGTTLHLCNVVGQPNVGVTMDVGHALTAGETPAASATIALAAGRLFYVHFNDNNRLWDWDMIPATVHVWEVIETLFYLHRLNWSGWLSYDVFVKNGNPEEAIEATIAIMRELQAFVESHAAELESIVQEGIPARNFKRLVPLLLRGRG</sequence>
<keyword evidence="5 7" id="KW-0413">Isomerase</keyword>
<dbReference type="RefSeq" id="WP_324718010.1">
    <property type="nucleotide sequence ID" value="NZ_CP141615.1"/>
</dbReference>
<dbReference type="InterPro" id="IPR013022">
    <property type="entry name" value="Xyl_isomerase-like_TIM-brl"/>
</dbReference>
<dbReference type="PRINTS" id="PR00688">
    <property type="entry name" value="XYLOSISMRASE"/>
</dbReference>
<comment type="catalytic activity">
    <reaction evidence="7">
        <text>alpha-D-xylose = alpha-D-xylulofuranose</text>
        <dbReference type="Rhea" id="RHEA:22816"/>
        <dbReference type="ChEBI" id="CHEBI:28518"/>
        <dbReference type="ChEBI" id="CHEBI:188998"/>
        <dbReference type="EC" id="5.3.1.5"/>
    </reaction>
</comment>
<dbReference type="GO" id="GO:0016853">
    <property type="term" value="F:isomerase activity"/>
    <property type="evidence" value="ECO:0007669"/>
    <property type="project" value="UniProtKB-KW"/>
</dbReference>
<dbReference type="EMBL" id="CP141615">
    <property type="protein sequence ID" value="WRP18737.1"/>
    <property type="molecule type" value="Genomic_DNA"/>
</dbReference>
<gene>
    <name evidence="10" type="ORF">U7230_07015</name>
</gene>
<dbReference type="Gene3D" id="3.20.20.150">
    <property type="entry name" value="Divalent-metal-dependent TIM barrel enzymes"/>
    <property type="match status" value="1"/>
</dbReference>
<dbReference type="InterPro" id="IPR001998">
    <property type="entry name" value="Xylose_isomerase"/>
</dbReference>
<dbReference type="PANTHER" id="PTHR12110:SF41">
    <property type="entry name" value="INOSOSE DEHYDRATASE"/>
    <property type="match status" value="1"/>
</dbReference>
<comment type="similarity">
    <text evidence="7">Belongs to the xylose isomerase family.</text>
</comment>
<dbReference type="SUPFAM" id="SSF51658">
    <property type="entry name" value="Xylose isomerase-like"/>
    <property type="match status" value="1"/>
</dbReference>
<evidence type="ECO:0000256" key="1">
    <source>
        <dbReference type="ARBA" id="ARBA00004496"/>
    </source>
</evidence>
<organism evidence="10 11">
    <name type="scientific">Carboxydichorda subterranea</name>
    <dbReference type="NCBI Taxonomy" id="3109565"/>
    <lineage>
        <taxon>Bacteria</taxon>
        <taxon>Bacillati</taxon>
        <taxon>Bacillota</taxon>
        <taxon>Limnochordia</taxon>
        <taxon>Limnochordales</taxon>
        <taxon>Geochordaceae</taxon>
        <taxon>Carboxydichorda</taxon>
    </lineage>
</organism>
<keyword evidence="11" id="KW-1185">Reference proteome</keyword>
<protein>
    <recommendedName>
        <fullName evidence="2 7">Xylose isomerase</fullName>
        <ecNumber evidence="7">5.3.1.5</ecNumber>
    </recommendedName>
</protein>
<evidence type="ECO:0000313" key="10">
    <source>
        <dbReference type="EMBL" id="WRP18737.1"/>
    </source>
</evidence>
<dbReference type="InterPro" id="IPR050312">
    <property type="entry name" value="IolE/XylAMocC-like"/>
</dbReference>
<accession>A0ABZ1C135</accession>
<feature type="domain" description="Xylose isomerase-like TIM barrel" evidence="9">
    <location>
        <begin position="35"/>
        <end position="285"/>
    </location>
</feature>
<reference evidence="10 11" key="1">
    <citation type="journal article" date="2024" name="Front. Microbiol.">
        <title>Novel thermophilic genera Geochorda gen. nov. and Carboxydochorda gen. nov. from the deep terrestrial subsurface reveal the ecophysiological diversity in the class Limnochordia.</title>
        <authorList>
            <person name="Karnachuk O.V."/>
            <person name="Lukina A.P."/>
            <person name="Avakyan M.R."/>
            <person name="Kadnikov V.V."/>
            <person name="Begmatov S."/>
            <person name="Beletsky A.V."/>
            <person name="Vlasova K.G."/>
            <person name="Novikov A.A."/>
            <person name="Shcherbakova V.A."/>
            <person name="Mardanov A.V."/>
            <person name="Ravin N.V."/>
        </authorList>
    </citation>
    <scope>NUCLEOTIDE SEQUENCE [LARGE SCALE GENOMIC DNA]</scope>
    <source>
        <strain evidence="10 11">L945</strain>
    </source>
</reference>
<evidence type="ECO:0000256" key="6">
    <source>
        <dbReference type="ARBA" id="ARBA00023277"/>
    </source>
</evidence>
<keyword evidence="7" id="KW-0859">Xylose metabolism</keyword>
<evidence type="ECO:0000256" key="5">
    <source>
        <dbReference type="ARBA" id="ARBA00023235"/>
    </source>
</evidence>
<dbReference type="PANTHER" id="PTHR12110">
    <property type="entry name" value="HYDROXYPYRUVATE ISOMERASE"/>
    <property type="match status" value="1"/>
</dbReference>
<evidence type="ECO:0000256" key="3">
    <source>
        <dbReference type="ARBA" id="ARBA00022490"/>
    </source>
</evidence>
<dbReference type="InterPro" id="IPR036237">
    <property type="entry name" value="Xyl_isomerase-like_sf"/>
</dbReference>
<proteinExistence type="inferred from homology"/>
<dbReference type="Pfam" id="PF01261">
    <property type="entry name" value="AP_endonuc_2"/>
    <property type="match status" value="1"/>
</dbReference>
<keyword evidence="3" id="KW-0963">Cytoplasm</keyword>
<evidence type="ECO:0000259" key="9">
    <source>
        <dbReference type="Pfam" id="PF01261"/>
    </source>
</evidence>
<name>A0ABZ1C135_9FIRM</name>
<evidence type="ECO:0000256" key="7">
    <source>
        <dbReference type="RuleBase" id="RU000609"/>
    </source>
</evidence>
<evidence type="ECO:0000256" key="2">
    <source>
        <dbReference type="ARBA" id="ARBA00018232"/>
    </source>
</evidence>
<dbReference type="EC" id="5.3.1.5" evidence="7"/>
<keyword evidence="6 7" id="KW-0119">Carbohydrate metabolism</keyword>
<evidence type="ECO:0000313" key="11">
    <source>
        <dbReference type="Proteomes" id="UP001332192"/>
    </source>
</evidence>